<name>S9QNG5_9RHOB</name>
<feature type="compositionally biased region" description="Basic residues" evidence="1">
    <location>
        <begin position="32"/>
        <end position="43"/>
    </location>
</feature>
<organism evidence="2 3">
    <name type="scientific">Litoreibacter arenae DSM 19593</name>
    <dbReference type="NCBI Taxonomy" id="1123360"/>
    <lineage>
        <taxon>Bacteria</taxon>
        <taxon>Pseudomonadati</taxon>
        <taxon>Pseudomonadota</taxon>
        <taxon>Alphaproteobacteria</taxon>
        <taxon>Rhodobacterales</taxon>
        <taxon>Roseobacteraceae</taxon>
        <taxon>Litoreibacter</taxon>
    </lineage>
</organism>
<proteinExistence type="predicted"/>
<reference evidence="3" key="1">
    <citation type="journal article" date="2013" name="Stand. Genomic Sci.">
        <title>Genome sequence of the Litoreibacter arenae type strain (DSM 19593(T)), a member of the Roseobacter clade isolated from sea sand.</title>
        <authorList>
            <person name="Riedel T."/>
            <person name="Fiebig A."/>
            <person name="Petersen J."/>
            <person name="Gronow S."/>
            <person name="Kyrpides N.C."/>
            <person name="Goker M."/>
            <person name="Klenk H.P."/>
        </authorList>
    </citation>
    <scope>NUCLEOTIDE SEQUENCE [LARGE SCALE GENOMIC DNA]</scope>
    <source>
        <strain evidence="3">DSM 19593</strain>
    </source>
</reference>
<dbReference type="Proteomes" id="UP000015351">
    <property type="component" value="Unassembled WGS sequence"/>
</dbReference>
<keyword evidence="3" id="KW-1185">Reference proteome</keyword>
<sequence>MSDKTSPNDPSKPQTAAQLREARLKAALKANMGRRKQQARARKAPADAGNNEKKGQ</sequence>
<dbReference type="AlphaFoldDB" id="S9QNG5"/>
<comment type="caution">
    <text evidence="2">The sequence shown here is derived from an EMBL/GenBank/DDBJ whole genome shotgun (WGS) entry which is preliminary data.</text>
</comment>
<dbReference type="RefSeq" id="WP_021101643.1">
    <property type="nucleotide sequence ID" value="NZ_KE557312.1"/>
</dbReference>
<dbReference type="STRING" id="1123360.thalar_00571"/>
<evidence type="ECO:0000313" key="3">
    <source>
        <dbReference type="Proteomes" id="UP000015351"/>
    </source>
</evidence>
<dbReference type="EMBL" id="AONI01000006">
    <property type="protein sequence ID" value="EPX81123.1"/>
    <property type="molecule type" value="Genomic_DNA"/>
</dbReference>
<gene>
    <name evidence="2" type="ORF">thalar_00571</name>
</gene>
<evidence type="ECO:0000256" key="1">
    <source>
        <dbReference type="SAM" id="MobiDB-lite"/>
    </source>
</evidence>
<evidence type="ECO:0000313" key="2">
    <source>
        <dbReference type="EMBL" id="EPX81123.1"/>
    </source>
</evidence>
<dbReference type="HOGENOM" id="CLU_206033_2_0_5"/>
<dbReference type="PATRIC" id="fig|1123360.3.peg.565"/>
<protein>
    <submittedName>
        <fullName evidence="2">Uncharacterized protein</fullName>
    </submittedName>
</protein>
<accession>S9QNG5</accession>
<feature type="region of interest" description="Disordered" evidence="1">
    <location>
        <begin position="28"/>
        <end position="56"/>
    </location>
</feature>